<dbReference type="InterPro" id="IPR008139">
    <property type="entry name" value="SaposinB_dom"/>
</dbReference>
<dbReference type="PANTHER" id="PTHR15010">
    <property type="entry name" value="ACYLOXYACYL HYDROLASE"/>
    <property type="match status" value="1"/>
</dbReference>
<dbReference type="SUPFAM" id="SSF47862">
    <property type="entry name" value="Saposin"/>
    <property type="match status" value="1"/>
</dbReference>
<comment type="caution">
    <text evidence="4">The sequence shown here is derived from an EMBL/GenBank/DDBJ whole genome shotgun (WGS) entry which is preliminary data.</text>
</comment>
<dbReference type="EMBL" id="JANEYG010000008">
    <property type="protein sequence ID" value="KAJ8921984.1"/>
    <property type="molecule type" value="Genomic_DNA"/>
</dbReference>
<dbReference type="InterPro" id="IPR036514">
    <property type="entry name" value="SGNH_hydro_sf"/>
</dbReference>
<dbReference type="Gene3D" id="3.40.50.1110">
    <property type="entry name" value="SGNH hydrolase"/>
    <property type="match status" value="1"/>
</dbReference>
<dbReference type="PANTHER" id="PTHR15010:SF0">
    <property type="entry name" value="ACYLOXYACYL HYDROLASE"/>
    <property type="match status" value="1"/>
</dbReference>
<dbReference type="GO" id="GO:0005509">
    <property type="term" value="F:calcium ion binding"/>
    <property type="evidence" value="ECO:0007669"/>
    <property type="project" value="TreeGrafter"/>
</dbReference>
<dbReference type="InterPro" id="IPR001087">
    <property type="entry name" value="GDSL"/>
</dbReference>
<proteinExistence type="predicted"/>
<evidence type="ECO:0000256" key="1">
    <source>
        <dbReference type="ARBA" id="ARBA00023157"/>
    </source>
</evidence>
<dbReference type="AlphaFoldDB" id="A0AAV8W685"/>
<dbReference type="GO" id="GO:0009104">
    <property type="term" value="P:lipopolysaccharide catabolic process"/>
    <property type="evidence" value="ECO:0007669"/>
    <property type="project" value="TreeGrafter"/>
</dbReference>
<evidence type="ECO:0000256" key="2">
    <source>
        <dbReference type="SAM" id="SignalP"/>
    </source>
</evidence>
<evidence type="ECO:0000313" key="5">
    <source>
        <dbReference type="Proteomes" id="UP001159042"/>
    </source>
</evidence>
<dbReference type="Proteomes" id="UP001159042">
    <property type="component" value="Unassembled WGS sequence"/>
</dbReference>
<accession>A0AAV8W685</accession>
<feature type="domain" description="Saposin B-type" evidence="3">
    <location>
        <begin position="27"/>
        <end position="105"/>
    </location>
</feature>
<dbReference type="GO" id="GO:0050528">
    <property type="term" value="F:acyloxyacyl hydrolase activity"/>
    <property type="evidence" value="ECO:0007669"/>
    <property type="project" value="InterPro"/>
</dbReference>
<feature type="signal peptide" evidence="2">
    <location>
        <begin position="1"/>
        <end position="22"/>
    </location>
</feature>
<dbReference type="PROSITE" id="PS50015">
    <property type="entry name" value="SAP_B"/>
    <property type="match status" value="1"/>
</dbReference>
<dbReference type="Gene3D" id="1.10.225.10">
    <property type="entry name" value="Saposin-like"/>
    <property type="match status" value="1"/>
</dbReference>
<evidence type="ECO:0000259" key="3">
    <source>
        <dbReference type="PROSITE" id="PS50015"/>
    </source>
</evidence>
<feature type="chain" id="PRO_5043742854" description="Saposin B-type domain-containing protein" evidence="2">
    <location>
        <begin position="23"/>
        <end position="557"/>
    </location>
</feature>
<dbReference type="InterPro" id="IPR011001">
    <property type="entry name" value="Saposin-like"/>
</dbReference>
<dbReference type="SMART" id="SM00741">
    <property type="entry name" value="SapB"/>
    <property type="match status" value="1"/>
</dbReference>
<dbReference type="Pfam" id="PF00657">
    <property type="entry name" value="Lipase_GDSL"/>
    <property type="match status" value="1"/>
</dbReference>
<reference evidence="4 5" key="1">
    <citation type="journal article" date="2023" name="Insect Mol. Biol.">
        <title>Genome sequencing provides insights into the evolution of gene families encoding plant cell wall-degrading enzymes in longhorned beetles.</title>
        <authorList>
            <person name="Shin N.R."/>
            <person name="Okamura Y."/>
            <person name="Kirsch R."/>
            <person name="Pauchet Y."/>
        </authorList>
    </citation>
    <scope>NUCLEOTIDE SEQUENCE [LARGE SCALE GENOMIC DNA]</scope>
    <source>
        <strain evidence="4">EAD_L_NR</strain>
    </source>
</reference>
<dbReference type="SUPFAM" id="SSF52266">
    <property type="entry name" value="SGNH hydrolase"/>
    <property type="match status" value="1"/>
</dbReference>
<organism evidence="4 5">
    <name type="scientific">Exocentrus adspersus</name>
    <dbReference type="NCBI Taxonomy" id="1586481"/>
    <lineage>
        <taxon>Eukaryota</taxon>
        <taxon>Metazoa</taxon>
        <taxon>Ecdysozoa</taxon>
        <taxon>Arthropoda</taxon>
        <taxon>Hexapoda</taxon>
        <taxon>Insecta</taxon>
        <taxon>Pterygota</taxon>
        <taxon>Neoptera</taxon>
        <taxon>Endopterygota</taxon>
        <taxon>Coleoptera</taxon>
        <taxon>Polyphaga</taxon>
        <taxon>Cucujiformia</taxon>
        <taxon>Chrysomeloidea</taxon>
        <taxon>Cerambycidae</taxon>
        <taxon>Lamiinae</taxon>
        <taxon>Acanthocinini</taxon>
        <taxon>Exocentrus</taxon>
    </lineage>
</organism>
<name>A0AAV8W685_9CUCU</name>
<keyword evidence="5" id="KW-1185">Reference proteome</keyword>
<evidence type="ECO:0000313" key="4">
    <source>
        <dbReference type="EMBL" id="KAJ8921984.1"/>
    </source>
</evidence>
<keyword evidence="1" id="KW-1015">Disulfide bond</keyword>
<dbReference type="InterPro" id="IPR048593">
    <property type="entry name" value="AOAH_Saposin_N"/>
</dbReference>
<keyword evidence="2" id="KW-0732">Signal</keyword>
<protein>
    <recommendedName>
        <fullName evidence="3">Saposin B-type domain-containing protein</fullName>
    </recommendedName>
</protein>
<dbReference type="InterPro" id="IPR039676">
    <property type="entry name" value="AOAH"/>
</dbReference>
<gene>
    <name evidence="4" type="ORF">NQ315_008621</name>
</gene>
<dbReference type="Pfam" id="PF20825">
    <property type="entry name" value="Saposin"/>
    <property type="match status" value="1"/>
</dbReference>
<sequence>MKLKLALCLISVIFSVIVPGQCRGVNGGMSCAVCTVLVGVAMQVAEIYEESLVNATERLCNYLPKIAQEDCLQLVTKIDLIAQDLSHTITPDIFCLVYGTCTVDAGQPLCHLFPLPFLENEALPTINKLKTSSFHIEIDVCELPVIDDICRILNNSYNSLDAASDFDSDGFSTISPARGADWKGKDCMDNDPDAHPGRTPYDFDLVYDSNCNGIWGVDNVTKEPWEDVLCTESNPKGIIYIGDSIGAHFHMPQVWINPVQFDWPSLNASNVILDELDWPQFGFATGYKRITPNILIKGPTDSLYMRLRKRNRCNHRDYQNLSQNGASSYDGVVHARAVSRNQSTDNPAVVVYAMQGNDVCNNLKDTLKHMTSPSVFRENVMQALQVLDSKLPKNSHVVLVGLVDADFIYEAMAERLHPIGVLHKNVRYKDMYEWFICMQIGPCNGWLNPDEFTRKITSERADELTDVLKDIAKKERFQYFDLHFIKNPINAVMARNKINVPDLLEAVDSLHPNQNAQPILAKEVWSSFLNDLPERVLGPVNKNNELIEALFGNQGGH</sequence>